<proteinExistence type="inferred from homology"/>
<dbReference type="Pfam" id="PF01498">
    <property type="entry name" value="HTH_Tnp_Tc3_2"/>
    <property type="match status" value="1"/>
</dbReference>
<dbReference type="SUPFAM" id="SSF56672">
    <property type="entry name" value="DNA/RNA polymerases"/>
    <property type="match status" value="1"/>
</dbReference>
<feature type="domain" description="Reverse transcriptase" evidence="4">
    <location>
        <begin position="344"/>
        <end position="517"/>
    </location>
</feature>
<dbReference type="Gene3D" id="3.30.420.10">
    <property type="entry name" value="Ribonuclease H-like superfamily/Ribonuclease H"/>
    <property type="match status" value="1"/>
</dbReference>
<reference evidence="5" key="1">
    <citation type="submission" date="2023-06" db="EMBL/GenBank/DDBJ databases">
        <title>Male Hemibagrus guttatus genome.</title>
        <authorList>
            <person name="Bian C."/>
        </authorList>
    </citation>
    <scope>NUCLEOTIDE SEQUENCE</scope>
    <source>
        <strain evidence="5">Male_cb2023</strain>
        <tissue evidence="5">Muscle</tissue>
    </source>
</reference>
<dbReference type="EMBL" id="JAUCMX010000022">
    <property type="protein sequence ID" value="KAK3513641.1"/>
    <property type="molecule type" value="Genomic_DNA"/>
</dbReference>
<dbReference type="CDD" id="cd01647">
    <property type="entry name" value="RT_LTR"/>
    <property type="match status" value="1"/>
</dbReference>
<comment type="similarity">
    <text evidence="1">Belongs to the beta type-B retroviral polymerase family. HERV class-II K(HML-2) pol subfamily.</text>
</comment>
<dbReference type="AlphaFoldDB" id="A0AAE0Q4L9"/>
<dbReference type="EC" id="3.1.26.4" evidence="2"/>
<dbReference type="GO" id="GO:0006313">
    <property type="term" value="P:DNA transposition"/>
    <property type="evidence" value="ECO:0007669"/>
    <property type="project" value="InterPro"/>
</dbReference>
<dbReference type="Gene3D" id="3.30.70.270">
    <property type="match status" value="1"/>
</dbReference>
<dbReference type="InterPro" id="IPR053134">
    <property type="entry name" value="RNA-dir_DNA_polymerase"/>
</dbReference>
<dbReference type="GO" id="GO:0004523">
    <property type="term" value="F:RNA-DNA hybrid ribonuclease activity"/>
    <property type="evidence" value="ECO:0007669"/>
    <property type="project" value="UniProtKB-EC"/>
</dbReference>
<evidence type="ECO:0000256" key="1">
    <source>
        <dbReference type="ARBA" id="ARBA00010879"/>
    </source>
</evidence>
<comment type="caution">
    <text evidence="5">The sequence shown here is derived from an EMBL/GenBank/DDBJ whole genome shotgun (WGS) entry which is preliminary data.</text>
</comment>
<dbReference type="InterPro" id="IPR002492">
    <property type="entry name" value="Transposase_Tc1-like"/>
</dbReference>
<accession>A0AAE0Q4L9</accession>
<feature type="compositionally biased region" description="Low complexity" evidence="3">
    <location>
        <begin position="494"/>
        <end position="507"/>
    </location>
</feature>
<evidence type="ECO:0000256" key="3">
    <source>
        <dbReference type="SAM" id="MobiDB-lite"/>
    </source>
</evidence>
<protein>
    <recommendedName>
        <fullName evidence="2">ribonuclease H</fullName>
        <ecNumber evidence="2">3.1.26.4</ecNumber>
    </recommendedName>
</protein>
<keyword evidence="6" id="KW-1185">Reference proteome</keyword>
<dbReference type="GO" id="GO:0015074">
    <property type="term" value="P:DNA integration"/>
    <property type="evidence" value="ECO:0007669"/>
    <property type="project" value="InterPro"/>
</dbReference>
<dbReference type="PANTHER" id="PTHR24559">
    <property type="entry name" value="TRANSPOSON TY3-I GAG-POL POLYPROTEIN"/>
    <property type="match status" value="1"/>
</dbReference>
<dbReference type="InterPro" id="IPR043502">
    <property type="entry name" value="DNA/RNA_pol_sf"/>
</dbReference>
<dbReference type="Gene3D" id="3.10.10.10">
    <property type="entry name" value="HIV Type 1 Reverse Transcriptase, subunit A, domain 1"/>
    <property type="match status" value="1"/>
</dbReference>
<name>A0AAE0Q4L9_9TELE</name>
<evidence type="ECO:0000313" key="5">
    <source>
        <dbReference type="EMBL" id="KAK3513641.1"/>
    </source>
</evidence>
<dbReference type="InterPro" id="IPR043128">
    <property type="entry name" value="Rev_trsase/Diguanyl_cyclase"/>
</dbReference>
<dbReference type="PANTHER" id="PTHR24559:SF440">
    <property type="entry name" value="RIBONUCLEASE H"/>
    <property type="match status" value="1"/>
</dbReference>
<sequence>MDWTWSVSLLVAWRRFQETGSYFRRDGQGRIRSLTHQQDRYLLLCAREKRMSTVRALQNDLKQDTGINVFGQTIRNRLHVGGQRAPVLTARHRGARLSFAIVHQNCQACHWCPVLFRDESRFILSTYTRHKRVCRSHGECYAACNIIQQDCFGGGSVMVWGGISMEGGTDFYRLDNGTLTAISPHHQPSQDTSPPTDPAELWAIIVRQGALICSYQDQVEALQSQLHSMSAAAPPPPRDPPAVHGELVRWSATCLSKCLHEPVSWPCLASVVEDLAPLASGHVSRVYGDILEVFSKESAAHLPSHRAWDCAIDLLPNTSPPRGRVYPLSLPEVRAMEEYIEEALAVGHIRPSMSPAAAGFFFVGKKDGGLCPCIDYRGLNAITVHYPYPLPLVPAALEQLRGAKFFTKLDLHSAYNLVQIQEGDEWKTAFHTTHGHYEYLIMPFGLTNAPAVFQSLINEVFQDILGKWVIAYIDDILVYLTSLEEHGPSSPDYSRITSMSSRRSVSSTGPRLRSWDM</sequence>
<gene>
    <name evidence="5" type="ORF">QTP70_028825</name>
</gene>
<dbReference type="GO" id="GO:0003677">
    <property type="term" value="F:DNA binding"/>
    <property type="evidence" value="ECO:0007669"/>
    <property type="project" value="InterPro"/>
</dbReference>
<evidence type="ECO:0000313" key="6">
    <source>
        <dbReference type="Proteomes" id="UP001274896"/>
    </source>
</evidence>
<evidence type="ECO:0000256" key="2">
    <source>
        <dbReference type="ARBA" id="ARBA00012180"/>
    </source>
</evidence>
<dbReference type="Proteomes" id="UP001274896">
    <property type="component" value="Unassembled WGS sequence"/>
</dbReference>
<organism evidence="5 6">
    <name type="scientific">Hemibagrus guttatus</name>
    <dbReference type="NCBI Taxonomy" id="175788"/>
    <lineage>
        <taxon>Eukaryota</taxon>
        <taxon>Metazoa</taxon>
        <taxon>Chordata</taxon>
        <taxon>Craniata</taxon>
        <taxon>Vertebrata</taxon>
        <taxon>Euteleostomi</taxon>
        <taxon>Actinopterygii</taxon>
        <taxon>Neopterygii</taxon>
        <taxon>Teleostei</taxon>
        <taxon>Ostariophysi</taxon>
        <taxon>Siluriformes</taxon>
        <taxon>Bagridae</taxon>
        <taxon>Hemibagrus</taxon>
    </lineage>
</organism>
<dbReference type="PROSITE" id="PS50878">
    <property type="entry name" value="RT_POL"/>
    <property type="match status" value="1"/>
</dbReference>
<evidence type="ECO:0000259" key="4">
    <source>
        <dbReference type="PROSITE" id="PS50878"/>
    </source>
</evidence>
<dbReference type="InterPro" id="IPR036397">
    <property type="entry name" value="RNaseH_sf"/>
</dbReference>
<dbReference type="Pfam" id="PF00078">
    <property type="entry name" value="RVT_1"/>
    <property type="match status" value="1"/>
</dbReference>
<feature type="region of interest" description="Disordered" evidence="3">
    <location>
        <begin position="487"/>
        <end position="517"/>
    </location>
</feature>
<dbReference type="InterPro" id="IPR000477">
    <property type="entry name" value="RT_dom"/>
</dbReference>